<name>A0A4Y9Z491_9AGAM</name>
<keyword evidence="4" id="KW-1185">Reference proteome</keyword>
<sequence>MSQPSRSATPPPADSQPRIADAPFHDQENGADVILRTSDGVDFYTHKTILCLVSPFFKTMFRLPQPADSAGSLPVVDVPESSHILDIILRSSYPFGSPTFRGLDDIEQVLEAALKYDIDSMVSVAKRYLDSFLDKYSLRIFVLGCRLNHEGICQSAATTLLKHPLQSLDSEVLRRISGYQYHILTQWHSRCCTVASNAVSTRYWFRPCDVLSKTANCDCGSCWVQDPMLRGWYAPTRVWEYLEDARNAVASCPSSTAILHGGILGPQRKWSTGGCASTTARTDHRAGARYLSVSLLGPAVDQAVAEIPMPKFYRIHSLEQMLYLCIVWSTNFERYAPTMTPSKHRHITRSHALERPPINSDILDRPQALRIPFDLGVILRICNILTGNVYNVKKGTSSRFSGFYPRGGLRVLKTNSPRRHLPLPALSPPHIFLALFALLLALHPPTMADSSIPSAPPQPSPAEEIQPRPADTPFDKQENGADLTLRTSDKVDFYAHRLFLSFASPVFKNMFALPQFTADPAGQPTIIDVPEDSQTIDFILRSCYPIASTPLTRLADVRRVLEAVFKYQMDAVLREVGFSLKEVVDEDPLGVFIIAWRCDREDVCRVAAIRMLQCHFPSLESSELRNLPAYHYRELMQWHARCCTAASNVPSTKNWLQTTNVLAQPPPCSNSACWVRNSCGWYAPNCLWEYLERAKAALLSRPSSVAITSDDVVRSKDLWQAGRCHYSCKTNAINFPEAGRDFSVLLGREVDRVVSEVRSSVLLSAYLRPTHQHLFL</sequence>
<dbReference type="CDD" id="cd18186">
    <property type="entry name" value="BTB_POZ_ZBTB_KLHL-like"/>
    <property type="match status" value="1"/>
</dbReference>
<dbReference type="InterPro" id="IPR044714">
    <property type="entry name" value="AtSIBP1-like"/>
</dbReference>
<feature type="region of interest" description="Disordered" evidence="1">
    <location>
        <begin position="1"/>
        <end position="23"/>
    </location>
</feature>
<evidence type="ECO:0000313" key="3">
    <source>
        <dbReference type="EMBL" id="TFY68857.1"/>
    </source>
</evidence>
<dbReference type="SMART" id="SM00225">
    <property type="entry name" value="BTB"/>
    <property type="match status" value="2"/>
</dbReference>
<reference evidence="3 4" key="1">
    <citation type="submission" date="2019-02" db="EMBL/GenBank/DDBJ databases">
        <title>Genome sequencing of the rare red list fungi Dentipellis fragilis.</title>
        <authorList>
            <person name="Buettner E."/>
            <person name="Kellner H."/>
        </authorList>
    </citation>
    <scope>NUCLEOTIDE SEQUENCE [LARGE SCALE GENOMIC DNA]</scope>
    <source>
        <strain evidence="3 4">DSM 105465</strain>
    </source>
</reference>
<comment type="caution">
    <text evidence="3">The sequence shown here is derived from an EMBL/GenBank/DDBJ whole genome shotgun (WGS) entry which is preliminary data.</text>
</comment>
<evidence type="ECO:0000259" key="2">
    <source>
        <dbReference type="PROSITE" id="PS50097"/>
    </source>
</evidence>
<protein>
    <recommendedName>
        <fullName evidence="2">BTB domain-containing protein</fullName>
    </recommendedName>
</protein>
<dbReference type="PROSITE" id="PS50097">
    <property type="entry name" value="BTB"/>
    <property type="match status" value="2"/>
</dbReference>
<dbReference type="InterPro" id="IPR000210">
    <property type="entry name" value="BTB/POZ_dom"/>
</dbReference>
<dbReference type="PANTHER" id="PTHR46672:SF1">
    <property type="entry name" value="OS08G0103600 PROTEIN"/>
    <property type="match status" value="1"/>
</dbReference>
<evidence type="ECO:0000256" key="1">
    <source>
        <dbReference type="SAM" id="MobiDB-lite"/>
    </source>
</evidence>
<organism evidence="3 4">
    <name type="scientific">Dentipellis fragilis</name>
    <dbReference type="NCBI Taxonomy" id="205917"/>
    <lineage>
        <taxon>Eukaryota</taxon>
        <taxon>Fungi</taxon>
        <taxon>Dikarya</taxon>
        <taxon>Basidiomycota</taxon>
        <taxon>Agaricomycotina</taxon>
        <taxon>Agaricomycetes</taxon>
        <taxon>Russulales</taxon>
        <taxon>Hericiaceae</taxon>
        <taxon>Dentipellis</taxon>
    </lineage>
</organism>
<dbReference type="OrthoDB" id="3184970at2759"/>
<dbReference type="STRING" id="205917.A0A4Y9Z491"/>
<feature type="domain" description="BTB" evidence="2">
    <location>
        <begin position="481"/>
        <end position="544"/>
    </location>
</feature>
<dbReference type="AlphaFoldDB" id="A0A4Y9Z491"/>
<dbReference type="Pfam" id="PF00651">
    <property type="entry name" value="BTB"/>
    <property type="match status" value="2"/>
</dbReference>
<dbReference type="EMBL" id="SEOQ01000151">
    <property type="protein sequence ID" value="TFY68857.1"/>
    <property type="molecule type" value="Genomic_DNA"/>
</dbReference>
<gene>
    <name evidence="3" type="ORF">EVG20_g3388</name>
</gene>
<dbReference type="SUPFAM" id="SSF54695">
    <property type="entry name" value="POZ domain"/>
    <property type="match status" value="2"/>
</dbReference>
<dbReference type="PANTHER" id="PTHR46672">
    <property type="entry name" value="OS08G0495500 PROTEIN-RELATED"/>
    <property type="match status" value="1"/>
</dbReference>
<feature type="region of interest" description="Disordered" evidence="1">
    <location>
        <begin position="449"/>
        <end position="481"/>
    </location>
</feature>
<dbReference type="Gene3D" id="3.30.710.10">
    <property type="entry name" value="Potassium Channel Kv1.1, Chain A"/>
    <property type="match status" value="2"/>
</dbReference>
<accession>A0A4Y9Z491</accession>
<dbReference type="Proteomes" id="UP000298327">
    <property type="component" value="Unassembled WGS sequence"/>
</dbReference>
<feature type="domain" description="BTB" evidence="2">
    <location>
        <begin position="31"/>
        <end position="93"/>
    </location>
</feature>
<dbReference type="InterPro" id="IPR011333">
    <property type="entry name" value="SKP1/BTB/POZ_sf"/>
</dbReference>
<evidence type="ECO:0000313" key="4">
    <source>
        <dbReference type="Proteomes" id="UP000298327"/>
    </source>
</evidence>
<proteinExistence type="predicted"/>